<dbReference type="InterPro" id="IPR036951">
    <property type="entry name" value="ArAA_hydroxylase_sf"/>
</dbReference>
<keyword evidence="6" id="KW-0503">Monooxygenase</keyword>
<evidence type="ECO:0000256" key="7">
    <source>
        <dbReference type="PIRSR" id="PIRSR601273-2"/>
    </source>
</evidence>
<gene>
    <name evidence="9" type="primary">phhA</name>
    <name evidence="9" type="ORF">FRACA_10139</name>
</gene>
<comment type="similarity">
    <text evidence="2">Belongs to the biopterin-dependent aromatic amino acid hydroxylase family.</text>
</comment>
<dbReference type="EMBL" id="FZMO01000001">
    <property type="protein sequence ID" value="SNQ45380.1"/>
    <property type="molecule type" value="Genomic_DNA"/>
</dbReference>
<evidence type="ECO:0000256" key="2">
    <source>
        <dbReference type="ARBA" id="ARBA00009712"/>
    </source>
</evidence>
<dbReference type="Gene3D" id="1.10.800.10">
    <property type="entry name" value="Aromatic amino acid hydroxylase"/>
    <property type="match status" value="1"/>
</dbReference>
<evidence type="ECO:0000256" key="6">
    <source>
        <dbReference type="ARBA" id="ARBA00023033"/>
    </source>
</evidence>
<feature type="domain" description="Biopterin-dependent aromatic amino acid hydroxylase family profile" evidence="8">
    <location>
        <begin position="1"/>
        <end position="238"/>
    </location>
</feature>
<evidence type="ECO:0000313" key="9">
    <source>
        <dbReference type="EMBL" id="SNQ45380.1"/>
    </source>
</evidence>
<accession>A0A2I2KI85</accession>
<dbReference type="PANTHER" id="PTHR11473">
    <property type="entry name" value="AROMATIC AMINO ACID HYDROXYLASE"/>
    <property type="match status" value="1"/>
</dbReference>
<dbReference type="InterPro" id="IPR001273">
    <property type="entry name" value="ArAA_hydroxylase"/>
</dbReference>
<keyword evidence="3 7" id="KW-0479">Metal-binding</keyword>
<dbReference type="Proteomes" id="UP000234331">
    <property type="component" value="Unassembled WGS sequence"/>
</dbReference>
<evidence type="ECO:0000313" key="10">
    <source>
        <dbReference type="Proteomes" id="UP000234331"/>
    </source>
</evidence>
<dbReference type="PANTHER" id="PTHR11473:SF24">
    <property type="entry name" value="PHENYLALANINE-4-HYDROXYLASE"/>
    <property type="match status" value="1"/>
</dbReference>
<dbReference type="GO" id="GO:0005506">
    <property type="term" value="F:iron ion binding"/>
    <property type="evidence" value="ECO:0007669"/>
    <property type="project" value="InterPro"/>
</dbReference>
<keyword evidence="10" id="KW-1185">Reference proteome</keyword>
<feature type="binding site" evidence="7">
    <location>
        <position position="162"/>
    </location>
    <ligand>
        <name>Fe cation</name>
        <dbReference type="ChEBI" id="CHEBI:24875"/>
    </ligand>
</feature>
<feature type="binding site" evidence="7">
    <location>
        <position position="120"/>
    </location>
    <ligand>
        <name>Fe cation</name>
        <dbReference type="ChEBI" id="CHEBI:24875"/>
    </ligand>
</feature>
<comment type="cofactor">
    <cofactor evidence="1 7">
        <name>Fe(2+)</name>
        <dbReference type="ChEBI" id="CHEBI:29033"/>
    </cofactor>
</comment>
<dbReference type="SUPFAM" id="SSF56534">
    <property type="entry name" value="Aromatic aminoacid monoxygenases, catalytic and oligomerization domains"/>
    <property type="match status" value="1"/>
</dbReference>
<dbReference type="AlphaFoldDB" id="A0A2I2KI85"/>
<proteinExistence type="inferred from homology"/>
<name>A0A2I2KI85_9ACTN</name>
<evidence type="ECO:0000256" key="4">
    <source>
        <dbReference type="ARBA" id="ARBA00023002"/>
    </source>
</evidence>
<dbReference type="InterPro" id="IPR036329">
    <property type="entry name" value="Aro-AA_hydroxylase_C_sf"/>
</dbReference>
<dbReference type="PROSITE" id="PS51410">
    <property type="entry name" value="BH4_AAA_HYDROXYL_2"/>
    <property type="match status" value="1"/>
</dbReference>
<dbReference type="RefSeq" id="WP_133150527.1">
    <property type="nucleotide sequence ID" value="NZ_FZMO01000001.1"/>
</dbReference>
<evidence type="ECO:0000259" key="8">
    <source>
        <dbReference type="PROSITE" id="PS51410"/>
    </source>
</evidence>
<feature type="binding site" evidence="7">
    <location>
        <position position="115"/>
    </location>
    <ligand>
        <name>Fe cation</name>
        <dbReference type="ChEBI" id="CHEBI:24875"/>
    </ligand>
</feature>
<organism evidence="9 10">
    <name type="scientific">Frankia canadensis</name>
    <dbReference type="NCBI Taxonomy" id="1836972"/>
    <lineage>
        <taxon>Bacteria</taxon>
        <taxon>Bacillati</taxon>
        <taxon>Actinomycetota</taxon>
        <taxon>Actinomycetes</taxon>
        <taxon>Frankiales</taxon>
        <taxon>Frankiaceae</taxon>
        <taxon>Frankia</taxon>
    </lineage>
</organism>
<dbReference type="EC" id="1.14.16.1" evidence="9"/>
<keyword evidence="4 9" id="KW-0560">Oxidoreductase</keyword>
<sequence length="238" mass="26094">MAAQLVTRTAERYRPDDHLVWSLLHRQQAPLVAASAVDDYLDGLDRLGLPADHVPDLDAVNDGMAVHGDWRFVGAGGMVDGATFFGLLADRRFPVTVAMRRRDELAFAELPDLFHDLFGHGPYLANPRTADLYHRFGRLGSRRADDPVFVEQLQRLLWATLEVGLVQHGEQRKAIGGAILSSASELARALAPGALAPRFDLDTVLAGPVDSFRLQQHYFVLGGTDEITTALDDLEMAG</sequence>
<dbReference type="InterPro" id="IPR019774">
    <property type="entry name" value="Aromatic-AA_hydroxylase_C"/>
</dbReference>
<protein>
    <submittedName>
        <fullName evidence="9">Phenylalanine-4-hydroxylase</fullName>
        <ecNumber evidence="9">1.14.16.1</ecNumber>
    </submittedName>
</protein>
<dbReference type="Pfam" id="PF00351">
    <property type="entry name" value="Biopterin_H"/>
    <property type="match status" value="1"/>
</dbReference>
<keyword evidence="5 7" id="KW-0408">Iron</keyword>
<dbReference type="GO" id="GO:0004505">
    <property type="term" value="F:phenylalanine 4-monooxygenase activity"/>
    <property type="evidence" value="ECO:0007669"/>
    <property type="project" value="UniProtKB-EC"/>
</dbReference>
<evidence type="ECO:0000256" key="1">
    <source>
        <dbReference type="ARBA" id="ARBA00001954"/>
    </source>
</evidence>
<evidence type="ECO:0000256" key="3">
    <source>
        <dbReference type="ARBA" id="ARBA00022723"/>
    </source>
</evidence>
<reference evidence="9 10" key="1">
    <citation type="submission" date="2017-06" db="EMBL/GenBank/DDBJ databases">
        <authorList>
            <person name="Kim H.J."/>
            <person name="Triplett B.A."/>
        </authorList>
    </citation>
    <scope>NUCLEOTIDE SEQUENCE [LARGE SCALE GENOMIC DNA]</scope>
    <source>
        <strain evidence="9">FRACA_ARgP5</strain>
    </source>
</reference>
<evidence type="ECO:0000256" key="5">
    <source>
        <dbReference type="ARBA" id="ARBA00023004"/>
    </source>
</evidence>
<dbReference type="OrthoDB" id="9780502at2"/>